<gene>
    <name evidence="7" type="primary">LOC122138367</name>
</gene>
<feature type="disulfide bond" evidence="3">
    <location>
        <begin position="239"/>
        <end position="285"/>
    </location>
</feature>
<dbReference type="Pfam" id="PF01392">
    <property type="entry name" value="Fz"/>
    <property type="match status" value="1"/>
</dbReference>
<reference evidence="7" key="1">
    <citation type="submission" date="2025-08" db="UniProtKB">
        <authorList>
            <consortium name="RefSeq"/>
        </authorList>
    </citation>
    <scope>IDENTIFICATION</scope>
    <source>
        <tissue evidence="7">Muscle</tissue>
    </source>
</reference>
<accession>A0A9Q9WN43</accession>
<dbReference type="PROSITE" id="PS50038">
    <property type="entry name" value="FZ"/>
    <property type="match status" value="1"/>
</dbReference>
<evidence type="ECO:0000256" key="1">
    <source>
        <dbReference type="ARBA" id="ARBA00022473"/>
    </source>
</evidence>
<dbReference type="FunFam" id="1.10.2000.10:FF:000017">
    <property type="entry name" value="Alpha 1 type XVIII collagen"/>
    <property type="match status" value="1"/>
</dbReference>
<feature type="compositionally biased region" description="Basic and acidic residues" evidence="4">
    <location>
        <begin position="148"/>
        <end position="172"/>
    </location>
</feature>
<dbReference type="KEGG" id="ccar:122138367"/>
<dbReference type="GeneID" id="122138367"/>
<dbReference type="OrthoDB" id="10060752at2759"/>
<comment type="caution">
    <text evidence="3">Lacks conserved residue(s) required for the propagation of feature annotation.</text>
</comment>
<dbReference type="AlphaFoldDB" id="A0A9Q9WN43"/>
<feature type="region of interest" description="Disordered" evidence="4">
    <location>
        <begin position="148"/>
        <end position="192"/>
    </location>
</feature>
<dbReference type="GO" id="GO:0042813">
    <property type="term" value="F:Wnt receptor activity"/>
    <property type="evidence" value="ECO:0007669"/>
    <property type="project" value="TreeGrafter"/>
</dbReference>
<evidence type="ECO:0000256" key="3">
    <source>
        <dbReference type="PROSITE-ProRule" id="PRU00090"/>
    </source>
</evidence>
<feature type="domain" description="FZ" evidence="6">
    <location>
        <begin position="224"/>
        <end position="343"/>
    </location>
</feature>
<evidence type="ECO:0000256" key="5">
    <source>
        <dbReference type="SAM" id="SignalP"/>
    </source>
</evidence>
<dbReference type="InterPro" id="IPR015526">
    <property type="entry name" value="Frizzled/SFRP"/>
</dbReference>
<dbReference type="InterPro" id="IPR020067">
    <property type="entry name" value="Frizzled_dom"/>
</dbReference>
<dbReference type="Proteomes" id="UP001155660">
    <property type="component" value="Chromosome B9"/>
</dbReference>
<evidence type="ECO:0000256" key="2">
    <source>
        <dbReference type="ARBA" id="ARBA00023157"/>
    </source>
</evidence>
<feature type="signal peptide" evidence="5">
    <location>
        <begin position="1"/>
        <end position="23"/>
    </location>
</feature>
<feature type="compositionally biased region" description="Polar residues" evidence="4">
    <location>
        <begin position="173"/>
        <end position="185"/>
    </location>
</feature>
<feature type="chain" id="PRO_5040330180" evidence="5">
    <location>
        <begin position="24"/>
        <end position="359"/>
    </location>
</feature>
<name>A0A9Q9WN43_CYPCA</name>
<feature type="region of interest" description="Disordered" evidence="4">
    <location>
        <begin position="76"/>
        <end position="117"/>
    </location>
</feature>
<dbReference type="RefSeq" id="XP_042586440.1">
    <property type="nucleotide sequence ID" value="XM_042730506.1"/>
</dbReference>
<keyword evidence="1" id="KW-0217">Developmental protein</keyword>
<evidence type="ECO:0000256" key="4">
    <source>
        <dbReference type="SAM" id="MobiDB-lite"/>
    </source>
</evidence>
<dbReference type="PANTHER" id="PTHR11309">
    <property type="entry name" value="FRIZZLED"/>
    <property type="match status" value="1"/>
</dbReference>
<organism evidence="7">
    <name type="scientific">Cyprinus carpio</name>
    <name type="common">Common carp</name>
    <dbReference type="NCBI Taxonomy" id="7962"/>
    <lineage>
        <taxon>Eukaryota</taxon>
        <taxon>Metazoa</taxon>
        <taxon>Chordata</taxon>
        <taxon>Craniata</taxon>
        <taxon>Vertebrata</taxon>
        <taxon>Euteleostomi</taxon>
        <taxon>Actinopterygii</taxon>
        <taxon>Neopterygii</taxon>
        <taxon>Teleostei</taxon>
        <taxon>Ostariophysi</taxon>
        <taxon>Cypriniformes</taxon>
        <taxon>Cyprinidae</taxon>
        <taxon>Cyprininae</taxon>
        <taxon>Cyprinus</taxon>
    </lineage>
</organism>
<feature type="disulfide bond" evidence="3">
    <location>
        <begin position="276"/>
        <end position="314"/>
    </location>
</feature>
<dbReference type="GO" id="GO:0017147">
    <property type="term" value="F:Wnt-protein binding"/>
    <property type="evidence" value="ECO:0007669"/>
    <property type="project" value="TreeGrafter"/>
</dbReference>
<keyword evidence="5" id="KW-0732">Signal</keyword>
<sequence length="359" mass="40111">MSKLRFWLCLFILVCLRIHHTHGWLWFNDSKENAKGAQTPAYLTTVRPTSPPRTEPPRTTGTSASITEVLKEVSSDGGHFERKSEFRSGLGVESDSISGSWSEFASGSGSGSGHERQDGYVTSTSFLGIAGEDARLRGGNFKVETKEEHMDGLQHISDPTDSRFNESIDGSRKNVSTYNDSNGRNSTEHDDYDNTTLYSTEYSVSYSLLTIESEFLVASMPTAVESPRCLPVDSDLPFCTRMGVESFTVPNFLNQSSVEEVQVVLTNWAWLLRSNCHYSLEWFFCLLLTPRCGPPGLPPPMPCRSFCEVLRDSCWTLLDEGRLPVECHSLPEEKHDGYRCLSVSNQKGNGRLECHLFCS</sequence>
<keyword evidence="2 3" id="KW-1015">Disulfide bond</keyword>
<feature type="compositionally biased region" description="Basic and acidic residues" evidence="4">
    <location>
        <begin position="76"/>
        <end position="86"/>
    </location>
</feature>
<feature type="compositionally biased region" description="Low complexity" evidence="4">
    <location>
        <begin position="96"/>
        <end position="107"/>
    </location>
</feature>
<evidence type="ECO:0000259" key="6">
    <source>
        <dbReference type="PROSITE" id="PS50038"/>
    </source>
</evidence>
<protein>
    <submittedName>
        <fullName evidence="7">Uncharacterized protein LOC122138367</fullName>
    </submittedName>
</protein>
<dbReference type="SMART" id="SM00063">
    <property type="entry name" value="FRI"/>
    <property type="match status" value="1"/>
</dbReference>
<evidence type="ECO:0000313" key="7">
    <source>
        <dbReference type="RefSeq" id="XP_042586440.1"/>
    </source>
</evidence>
<dbReference type="GO" id="GO:0005886">
    <property type="term" value="C:plasma membrane"/>
    <property type="evidence" value="ECO:0007669"/>
    <property type="project" value="TreeGrafter"/>
</dbReference>
<dbReference type="GO" id="GO:0035567">
    <property type="term" value="P:non-canonical Wnt signaling pathway"/>
    <property type="evidence" value="ECO:0007669"/>
    <property type="project" value="TreeGrafter"/>
</dbReference>
<proteinExistence type="predicted"/>
<dbReference type="GO" id="GO:0060070">
    <property type="term" value="P:canonical Wnt signaling pathway"/>
    <property type="evidence" value="ECO:0007669"/>
    <property type="project" value="TreeGrafter"/>
</dbReference>